<dbReference type="Pfam" id="PF25917">
    <property type="entry name" value="BSH_RND"/>
    <property type="match status" value="1"/>
</dbReference>
<comment type="caution">
    <text evidence="9">The sequence shown here is derived from an EMBL/GenBank/DDBJ whole genome shotgun (WGS) entry which is preliminary data.</text>
</comment>
<evidence type="ECO:0000259" key="6">
    <source>
        <dbReference type="Pfam" id="PF25917"/>
    </source>
</evidence>
<evidence type="ECO:0000259" key="8">
    <source>
        <dbReference type="Pfam" id="PF25967"/>
    </source>
</evidence>
<dbReference type="Pfam" id="PF25876">
    <property type="entry name" value="HH_MFP_RND"/>
    <property type="match status" value="1"/>
</dbReference>
<dbReference type="Proteomes" id="UP001205906">
    <property type="component" value="Unassembled WGS sequence"/>
</dbReference>
<dbReference type="PANTHER" id="PTHR30158:SF3">
    <property type="entry name" value="MULTIDRUG EFFLUX PUMP SUBUNIT ACRA-RELATED"/>
    <property type="match status" value="1"/>
</dbReference>
<dbReference type="SUPFAM" id="SSF111369">
    <property type="entry name" value="HlyD-like secretion proteins"/>
    <property type="match status" value="1"/>
</dbReference>
<dbReference type="InterPro" id="IPR058625">
    <property type="entry name" value="MdtA-like_BSH"/>
</dbReference>
<evidence type="ECO:0000313" key="9">
    <source>
        <dbReference type="EMBL" id="MCO6050335.1"/>
    </source>
</evidence>
<feature type="domain" description="Multidrug resistance protein MdtA-like C-terminal permuted SH3" evidence="8">
    <location>
        <begin position="335"/>
        <end position="394"/>
    </location>
</feature>
<keyword evidence="4" id="KW-0732">Signal</keyword>
<dbReference type="InterPro" id="IPR058624">
    <property type="entry name" value="MdtA-like_HH"/>
</dbReference>
<feature type="chain" id="PRO_5047489878" evidence="4">
    <location>
        <begin position="33"/>
        <end position="435"/>
    </location>
</feature>
<accession>A0ABT1C689</accession>
<dbReference type="InterPro" id="IPR006143">
    <property type="entry name" value="RND_pump_MFP"/>
</dbReference>
<keyword evidence="10" id="KW-1185">Reference proteome</keyword>
<dbReference type="Gene3D" id="2.40.30.170">
    <property type="match status" value="1"/>
</dbReference>
<feature type="domain" description="Multidrug resistance protein MdtA-like alpha-helical hairpin" evidence="5">
    <location>
        <begin position="132"/>
        <end position="200"/>
    </location>
</feature>
<dbReference type="InterPro" id="IPR058626">
    <property type="entry name" value="MdtA-like_b-barrel"/>
</dbReference>
<feature type="signal peptide" evidence="4">
    <location>
        <begin position="1"/>
        <end position="32"/>
    </location>
</feature>
<dbReference type="RefSeq" id="WP_252818897.1">
    <property type="nucleotide sequence ID" value="NZ_JAMXQS010000005.1"/>
</dbReference>
<gene>
    <name evidence="9" type="ORF">NGM99_11125</name>
</gene>
<dbReference type="Gene3D" id="1.10.287.470">
    <property type="entry name" value="Helix hairpin bin"/>
    <property type="match status" value="1"/>
</dbReference>
<evidence type="ECO:0000256" key="2">
    <source>
        <dbReference type="ARBA" id="ARBA00009477"/>
    </source>
</evidence>
<dbReference type="PROSITE" id="PS51257">
    <property type="entry name" value="PROKAR_LIPOPROTEIN"/>
    <property type="match status" value="1"/>
</dbReference>
<feature type="compositionally biased region" description="Low complexity" evidence="3">
    <location>
        <begin position="44"/>
        <end position="63"/>
    </location>
</feature>
<evidence type="ECO:0000313" key="10">
    <source>
        <dbReference type="Proteomes" id="UP001205906"/>
    </source>
</evidence>
<evidence type="ECO:0000259" key="5">
    <source>
        <dbReference type="Pfam" id="PF25876"/>
    </source>
</evidence>
<dbReference type="Gene3D" id="2.40.50.100">
    <property type="match status" value="1"/>
</dbReference>
<dbReference type="NCBIfam" id="TIGR01730">
    <property type="entry name" value="RND_mfp"/>
    <property type="match status" value="1"/>
</dbReference>
<name>A0ABT1C689_9HYPH</name>
<reference evidence="9 10" key="1">
    <citation type="submission" date="2022-06" db="EMBL/GenBank/DDBJ databases">
        <title>Mesorhizobium sp. strain RP14 Genome sequencing and assembly.</title>
        <authorList>
            <person name="Kim I."/>
        </authorList>
    </citation>
    <scope>NUCLEOTIDE SEQUENCE [LARGE SCALE GENOMIC DNA]</scope>
    <source>
        <strain evidence="10">RP14(2022)</strain>
    </source>
</reference>
<feature type="domain" description="Multidrug resistance protein MdtA-like barrel-sandwich hybrid" evidence="6">
    <location>
        <begin position="91"/>
        <end position="232"/>
    </location>
</feature>
<feature type="region of interest" description="Disordered" evidence="3">
    <location>
        <begin position="28"/>
        <end position="63"/>
    </location>
</feature>
<evidence type="ECO:0000256" key="1">
    <source>
        <dbReference type="ARBA" id="ARBA00004196"/>
    </source>
</evidence>
<dbReference type="Pfam" id="PF25967">
    <property type="entry name" value="RND-MFP_C"/>
    <property type="match status" value="1"/>
</dbReference>
<evidence type="ECO:0000256" key="4">
    <source>
        <dbReference type="SAM" id="SignalP"/>
    </source>
</evidence>
<dbReference type="Gene3D" id="2.40.420.20">
    <property type="match status" value="1"/>
</dbReference>
<evidence type="ECO:0000256" key="3">
    <source>
        <dbReference type="SAM" id="MobiDB-lite"/>
    </source>
</evidence>
<evidence type="ECO:0000259" key="7">
    <source>
        <dbReference type="Pfam" id="PF25944"/>
    </source>
</evidence>
<dbReference type="InterPro" id="IPR058627">
    <property type="entry name" value="MdtA-like_C"/>
</dbReference>
<organism evidence="9 10">
    <name type="scientific">Mesorhizobium liriopis</name>
    <dbReference type="NCBI Taxonomy" id="2953882"/>
    <lineage>
        <taxon>Bacteria</taxon>
        <taxon>Pseudomonadati</taxon>
        <taxon>Pseudomonadota</taxon>
        <taxon>Alphaproteobacteria</taxon>
        <taxon>Hyphomicrobiales</taxon>
        <taxon>Phyllobacteriaceae</taxon>
        <taxon>Mesorhizobium</taxon>
    </lineage>
</organism>
<protein>
    <submittedName>
        <fullName evidence="9">Efflux RND transporter periplasmic adaptor subunit</fullName>
    </submittedName>
</protein>
<dbReference type="EMBL" id="JAMXQS010000005">
    <property type="protein sequence ID" value="MCO6050335.1"/>
    <property type="molecule type" value="Genomic_DNA"/>
</dbReference>
<dbReference type="PANTHER" id="PTHR30158">
    <property type="entry name" value="ACRA/E-RELATED COMPONENT OF DRUG EFFLUX TRANSPORTER"/>
    <property type="match status" value="1"/>
</dbReference>
<sequence>MRQPIVRSAIIPVLLIAALAAGCSESSTSSGAAGQGAAQGSGQGASAQGAAAQGGAAQGARPPAQAGFITIRPQPVELSSTVAGRVTAYQTAEIRPQVNGLIKERVFREGSEVKQGDVLYRIDPQSYQAEVTAAQASLQKAQAAEATAKASADRYNRLSDTNVVSQQQRETAQSTFLQAQADVAVAQANLQTAQINLGYTTITAPISGQISTSTVNAGSLVTANQTNALATIRQIDRVYVDMSESAGNLLRFREQLQTGALRLLVGPGKEAKVNLTFADGSAYAGTGTINAADRYVSETTGTFSVRSTFDNPQRELLPGMYVRASVNVAVAENGFLVPQRAVSRNNKGEATARFIKADDTVETRVITTQSDIGSNWLVSAGVSDGDRLVIDGLQSVQDGQKVTPVEVQINEDGTAKVAANEAAPAPAAGQATEQN</sequence>
<proteinExistence type="inferred from homology"/>
<comment type="similarity">
    <text evidence="2">Belongs to the membrane fusion protein (MFP) (TC 8.A.1) family.</text>
</comment>
<feature type="domain" description="Multidrug resistance protein MdtA-like beta-barrel" evidence="7">
    <location>
        <begin position="238"/>
        <end position="329"/>
    </location>
</feature>
<dbReference type="Pfam" id="PF25944">
    <property type="entry name" value="Beta-barrel_RND"/>
    <property type="match status" value="1"/>
</dbReference>
<feature type="compositionally biased region" description="Gly residues" evidence="3">
    <location>
        <begin position="33"/>
        <end position="43"/>
    </location>
</feature>
<comment type="subcellular location">
    <subcellularLocation>
        <location evidence="1">Cell envelope</location>
    </subcellularLocation>
</comment>